<dbReference type="RefSeq" id="XP_025359644.1">
    <property type="nucleotide sequence ID" value="XM_025509946.1"/>
</dbReference>
<keyword evidence="1" id="KW-0472">Membrane</keyword>
<sequence length="111" mass="11625">MWSKVKDRMTMTTTGGGDTLAWCRPCSECSAGQRVNLAWWSRAGMPKMSSKAGKPLLVIIASNASCAALVASLVAPTSRSASPHQPPSCPLRLLAPSELSRCHGLLVAMGG</sequence>
<dbReference type="GeneID" id="37031769"/>
<evidence type="ECO:0000313" key="2">
    <source>
        <dbReference type="EMBL" id="PWN25032.1"/>
    </source>
</evidence>
<keyword evidence="3" id="KW-1185">Reference proteome</keyword>
<proteinExistence type="predicted"/>
<dbReference type="Proteomes" id="UP000245884">
    <property type="component" value="Unassembled WGS sequence"/>
</dbReference>
<accession>A0A316UID0</accession>
<evidence type="ECO:0000256" key="1">
    <source>
        <dbReference type="SAM" id="Phobius"/>
    </source>
</evidence>
<dbReference type="AlphaFoldDB" id="A0A316UID0"/>
<keyword evidence="1" id="KW-0812">Transmembrane</keyword>
<evidence type="ECO:0000313" key="3">
    <source>
        <dbReference type="Proteomes" id="UP000245884"/>
    </source>
</evidence>
<keyword evidence="1" id="KW-1133">Transmembrane helix</keyword>
<gene>
    <name evidence="2" type="ORF">BDZ90DRAFT_92268</name>
</gene>
<reference evidence="2 3" key="1">
    <citation type="journal article" date="2018" name="Mol. Biol. Evol.">
        <title>Broad Genomic Sampling Reveals a Smut Pathogenic Ancestry of the Fungal Clade Ustilaginomycotina.</title>
        <authorList>
            <person name="Kijpornyongpan T."/>
            <person name="Mondo S.J."/>
            <person name="Barry K."/>
            <person name="Sandor L."/>
            <person name="Lee J."/>
            <person name="Lipzen A."/>
            <person name="Pangilinan J."/>
            <person name="LaButti K."/>
            <person name="Hainaut M."/>
            <person name="Henrissat B."/>
            <person name="Grigoriev I.V."/>
            <person name="Spatafora J.W."/>
            <person name="Aime M.C."/>
        </authorList>
    </citation>
    <scope>NUCLEOTIDE SEQUENCE [LARGE SCALE GENOMIC DNA]</scope>
    <source>
        <strain evidence="2 3">MCA 5214</strain>
    </source>
</reference>
<feature type="transmembrane region" description="Helical" evidence="1">
    <location>
        <begin position="55"/>
        <end position="75"/>
    </location>
</feature>
<protein>
    <submittedName>
        <fullName evidence="2">Uncharacterized protein</fullName>
    </submittedName>
</protein>
<name>A0A316UID0_9BASI</name>
<organism evidence="2 3">
    <name type="scientific">Jaminaea rosea</name>
    <dbReference type="NCBI Taxonomy" id="1569628"/>
    <lineage>
        <taxon>Eukaryota</taxon>
        <taxon>Fungi</taxon>
        <taxon>Dikarya</taxon>
        <taxon>Basidiomycota</taxon>
        <taxon>Ustilaginomycotina</taxon>
        <taxon>Exobasidiomycetes</taxon>
        <taxon>Microstromatales</taxon>
        <taxon>Microstromatales incertae sedis</taxon>
        <taxon>Jaminaea</taxon>
    </lineage>
</organism>
<dbReference type="EMBL" id="KZ819678">
    <property type="protein sequence ID" value="PWN25032.1"/>
    <property type="molecule type" value="Genomic_DNA"/>
</dbReference>